<keyword evidence="3 10" id="KW-0963">Cytoplasm</keyword>
<dbReference type="InterPro" id="IPR009080">
    <property type="entry name" value="tRNAsynth_Ia_anticodon-bd"/>
</dbReference>
<evidence type="ECO:0000256" key="6">
    <source>
        <dbReference type="ARBA" id="ARBA00022840"/>
    </source>
</evidence>
<organism evidence="14 15">
    <name type="scientific">Paenibacillus psychroresistens</name>
    <dbReference type="NCBI Taxonomy" id="1778678"/>
    <lineage>
        <taxon>Bacteria</taxon>
        <taxon>Bacillati</taxon>
        <taxon>Bacillota</taxon>
        <taxon>Bacilli</taxon>
        <taxon>Bacillales</taxon>
        <taxon>Paenibacillaceae</taxon>
        <taxon>Paenibacillus</taxon>
    </lineage>
</organism>
<dbReference type="HAMAP" id="MF_00123">
    <property type="entry name" value="Arg_tRNA_synth"/>
    <property type="match status" value="1"/>
</dbReference>
<dbReference type="SMART" id="SM01016">
    <property type="entry name" value="Arg_tRNA_synt_N"/>
    <property type="match status" value="1"/>
</dbReference>
<dbReference type="InterPro" id="IPR001278">
    <property type="entry name" value="Arg-tRNA-ligase"/>
</dbReference>
<dbReference type="EC" id="6.1.1.19" evidence="10"/>
<dbReference type="FunFam" id="1.10.730.10:FF:000008">
    <property type="entry name" value="Arginine--tRNA ligase"/>
    <property type="match status" value="1"/>
</dbReference>
<dbReference type="SUPFAM" id="SSF55190">
    <property type="entry name" value="Arginyl-tRNA synthetase (ArgRS), N-terminal 'additional' domain"/>
    <property type="match status" value="1"/>
</dbReference>
<dbReference type="InterPro" id="IPR036695">
    <property type="entry name" value="Arg-tRNA-synth_N_sf"/>
</dbReference>
<dbReference type="PANTHER" id="PTHR11956">
    <property type="entry name" value="ARGINYL-TRNA SYNTHETASE"/>
    <property type="match status" value="1"/>
</dbReference>
<keyword evidence="6 10" id="KW-0067">ATP-binding</keyword>
<evidence type="ECO:0000256" key="9">
    <source>
        <dbReference type="ARBA" id="ARBA00049339"/>
    </source>
</evidence>
<evidence type="ECO:0000256" key="10">
    <source>
        <dbReference type="HAMAP-Rule" id="MF_00123"/>
    </source>
</evidence>
<evidence type="ECO:0000256" key="5">
    <source>
        <dbReference type="ARBA" id="ARBA00022741"/>
    </source>
</evidence>
<dbReference type="InterPro" id="IPR014729">
    <property type="entry name" value="Rossmann-like_a/b/a_fold"/>
</dbReference>
<evidence type="ECO:0000313" key="15">
    <source>
        <dbReference type="Proteomes" id="UP000426246"/>
    </source>
</evidence>
<evidence type="ECO:0000256" key="8">
    <source>
        <dbReference type="ARBA" id="ARBA00023146"/>
    </source>
</evidence>
<evidence type="ECO:0000256" key="1">
    <source>
        <dbReference type="ARBA" id="ARBA00004496"/>
    </source>
</evidence>
<dbReference type="InterPro" id="IPR005148">
    <property type="entry name" value="Arg-tRNA-synth_N"/>
</dbReference>
<proteinExistence type="inferred from homology"/>
<dbReference type="AlphaFoldDB" id="A0A6B8RMV8"/>
<keyword evidence="7 10" id="KW-0648">Protein biosynthesis</keyword>
<comment type="subcellular location">
    <subcellularLocation>
        <location evidence="1 10">Cytoplasm</location>
    </subcellularLocation>
</comment>
<dbReference type="CDD" id="cd00671">
    <property type="entry name" value="ArgRS_core"/>
    <property type="match status" value="1"/>
</dbReference>
<dbReference type="InterPro" id="IPR035684">
    <property type="entry name" value="ArgRS_core"/>
</dbReference>
<dbReference type="InterPro" id="IPR008909">
    <property type="entry name" value="DALR_anticod-bd"/>
</dbReference>
<dbReference type="GO" id="GO:0004814">
    <property type="term" value="F:arginine-tRNA ligase activity"/>
    <property type="evidence" value="ECO:0007669"/>
    <property type="project" value="UniProtKB-UniRule"/>
</dbReference>
<evidence type="ECO:0000313" key="14">
    <source>
        <dbReference type="EMBL" id="QGQ97379.1"/>
    </source>
</evidence>
<comment type="subunit">
    <text evidence="10">Monomer.</text>
</comment>
<dbReference type="CDD" id="cd07956">
    <property type="entry name" value="Anticodon_Ia_Arg"/>
    <property type="match status" value="1"/>
</dbReference>
<dbReference type="EMBL" id="CP034235">
    <property type="protein sequence ID" value="QGQ97379.1"/>
    <property type="molecule type" value="Genomic_DNA"/>
</dbReference>
<gene>
    <name evidence="10" type="primary">argS</name>
    <name evidence="14" type="ORF">EHS13_22080</name>
</gene>
<dbReference type="KEGG" id="ppsc:EHS13_22080"/>
<dbReference type="Gene3D" id="3.30.1360.70">
    <property type="entry name" value="Arginyl tRNA synthetase N-terminal domain"/>
    <property type="match status" value="1"/>
</dbReference>
<dbReference type="GO" id="GO:0005737">
    <property type="term" value="C:cytoplasm"/>
    <property type="evidence" value="ECO:0007669"/>
    <property type="project" value="UniProtKB-SubCell"/>
</dbReference>
<name>A0A6B8RMV8_9BACL</name>
<dbReference type="SMART" id="SM00836">
    <property type="entry name" value="DALR_1"/>
    <property type="match status" value="1"/>
</dbReference>
<evidence type="ECO:0000256" key="7">
    <source>
        <dbReference type="ARBA" id="ARBA00022917"/>
    </source>
</evidence>
<dbReference type="Pfam" id="PF05746">
    <property type="entry name" value="DALR_1"/>
    <property type="match status" value="1"/>
</dbReference>
<dbReference type="SUPFAM" id="SSF52374">
    <property type="entry name" value="Nucleotidylyl transferase"/>
    <property type="match status" value="1"/>
</dbReference>
<dbReference type="GO" id="GO:0006420">
    <property type="term" value="P:arginyl-tRNA aminoacylation"/>
    <property type="evidence" value="ECO:0007669"/>
    <property type="project" value="UniProtKB-UniRule"/>
</dbReference>
<evidence type="ECO:0000256" key="4">
    <source>
        <dbReference type="ARBA" id="ARBA00022598"/>
    </source>
</evidence>
<keyword evidence="8 10" id="KW-0030">Aminoacyl-tRNA synthetase</keyword>
<dbReference type="SUPFAM" id="SSF47323">
    <property type="entry name" value="Anticodon-binding domain of a subclass of class I aminoacyl-tRNA synthetases"/>
    <property type="match status" value="1"/>
</dbReference>
<dbReference type="NCBIfam" id="TIGR00456">
    <property type="entry name" value="argS"/>
    <property type="match status" value="1"/>
</dbReference>
<dbReference type="Pfam" id="PF03485">
    <property type="entry name" value="Arg_tRNA_synt_N"/>
    <property type="match status" value="1"/>
</dbReference>
<dbReference type="Pfam" id="PF00750">
    <property type="entry name" value="tRNA-synt_1d"/>
    <property type="match status" value="1"/>
</dbReference>
<keyword evidence="5 10" id="KW-0547">Nucleotide-binding</keyword>
<dbReference type="PROSITE" id="PS00178">
    <property type="entry name" value="AA_TRNA_LIGASE_I"/>
    <property type="match status" value="1"/>
</dbReference>
<sequence length="568" mass="64536">MENYKHTVASLIASQLEGMETADVLELLEYPPNPQMGDLSMPCFRLSKTLRKAPLVIAEELQRSIPTHEAVERIEATAGYLNIFLQPAVFAKNVLTEVLSAQEQYGSQNLGQGRKIVIDYSSPNIAKHFHIGHLRSTMIGNALYQIYSFLGYKVIGVNHLGDWGTQFGKLMVAYRLWGEEAIIKEDGVTELQRLYVKFHEEAEEKPELDDEARAWFVKLEQGDAEANRLWKWFVDISLQEYNKIYELLGVKFDSFAGESFYNDKMAEVIQELNDKNMLEQDEGATLIRLDDYNMPPALMMKKDGSTLYHTRDVAAALYRKKEYDFAKSIYVVGSPQNLHFQQIFKIVELMGYSWAEDMVHVGFGQVSLEGAKLATRKGNVIMLEDLLRQSVDKIREIMDNKHSVIPNKDEVARQVGVGAIIFNDLSTNRLKDVVFSWEEALNTEGETGPYVQYTHARACSVLLKAGELPIADSVNFELLSNIEAVGVAKELYFFVERIEQAMNKLEPSVISRYLVDLAQAFNRFYHECPILKAENEEIRAARLVLVQAVKITLRNGLKLIGLEAPEQI</sequence>
<dbReference type="GO" id="GO:0005524">
    <property type="term" value="F:ATP binding"/>
    <property type="evidence" value="ECO:0007669"/>
    <property type="project" value="UniProtKB-UniRule"/>
</dbReference>
<feature type="domain" description="DALR anticodon binding" evidence="12">
    <location>
        <begin position="451"/>
        <end position="568"/>
    </location>
</feature>
<dbReference type="FunFam" id="3.40.50.620:FF:000116">
    <property type="entry name" value="Arginine--tRNA ligase"/>
    <property type="match status" value="1"/>
</dbReference>
<dbReference type="OrthoDB" id="9805987at2"/>
<evidence type="ECO:0000256" key="2">
    <source>
        <dbReference type="ARBA" id="ARBA00005594"/>
    </source>
</evidence>
<feature type="domain" description="Arginyl tRNA synthetase N-terminal" evidence="13">
    <location>
        <begin position="6"/>
        <end position="85"/>
    </location>
</feature>
<comment type="similarity">
    <text evidence="2 10 11">Belongs to the class-I aminoacyl-tRNA synthetase family.</text>
</comment>
<keyword evidence="15" id="KW-1185">Reference proteome</keyword>
<dbReference type="Gene3D" id="3.40.50.620">
    <property type="entry name" value="HUPs"/>
    <property type="match status" value="1"/>
</dbReference>
<accession>A0A6B8RMV8</accession>
<evidence type="ECO:0000259" key="13">
    <source>
        <dbReference type="SMART" id="SM01016"/>
    </source>
</evidence>
<dbReference type="InterPro" id="IPR001412">
    <property type="entry name" value="aa-tRNA-synth_I_CS"/>
</dbReference>
<dbReference type="RefSeq" id="WP_155702481.1">
    <property type="nucleotide sequence ID" value="NZ_CP034235.1"/>
</dbReference>
<evidence type="ECO:0000256" key="3">
    <source>
        <dbReference type="ARBA" id="ARBA00022490"/>
    </source>
</evidence>
<keyword evidence="4 10" id="KW-0436">Ligase</keyword>
<protein>
    <recommendedName>
        <fullName evidence="10">Arginine--tRNA ligase</fullName>
        <ecNumber evidence="10">6.1.1.19</ecNumber>
    </recommendedName>
    <alternativeName>
        <fullName evidence="10">Arginyl-tRNA synthetase</fullName>
        <shortName evidence="10">ArgRS</shortName>
    </alternativeName>
</protein>
<dbReference type="PRINTS" id="PR01038">
    <property type="entry name" value="TRNASYNTHARG"/>
</dbReference>
<reference evidence="15" key="1">
    <citation type="submission" date="2018-11" db="EMBL/GenBank/DDBJ databases">
        <title>Complete genome sequence of Paenibacillus sp. ML311-T8.</title>
        <authorList>
            <person name="Nam Y.-D."/>
            <person name="Kang J."/>
            <person name="Chung W.-H."/>
            <person name="Park Y.S."/>
        </authorList>
    </citation>
    <scope>NUCLEOTIDE SEQUENCE [LARGE SCALE GENOMIC DNA]</scope>
    <source>
        <strain evidence="15">ML311-T8</strain>
    </source>
</reference>
<comment type="catalytic activity">
    <reaction evidence="9 10">
        <text>tRNA(Arg) + L-arginine + ATP = L-arginyl-tRNA(Arg) + AMP + diphosphate</text>
        <dbReference type="Rhea" id="RHEA:20301"/>
        <dbReference type="Rhea" id="RHEA-COMP:9658"/>
        <dbReference type="Rhea" id="RHEA-COMP:9673"/>
        <dbReference type="ChEBI" id="CHEBI:30616"/>
        <dbReference type="ChEBI" id="CHEBI:32682"/>
        <dbReference type="ChEBI" id="CHEBI:33019"/>
        <dbReference type="ChEBI" id="CHEBI:78442"/>
        <dbReference type="ChEBI" id="CHEBI:78513"/>
        <dbReference type="ChEBI" id="CHEBI:456215"/>
        <dbReference type="EC" id="6.1.1.19"/>
    </reaction>
</comment>
<evidence type="ECO:0000256" key="11">
    <source>
        <dbReference type="RuleBase" id="RU363038"/>
    </source>
</evidence>
<dbReference type="PANTHER" id="PTHR11956:SF5">
    <property type="entry name" value="ARGININE--TRNA LIGASE, CYTOPLASMIC"/>
    <property type="match status" value="1"/>
</dbReference>
<feature type="short sequence motif" description="'HIGH' region" evidence="10">
    <location>
        <begin position="123"/>
        <end position="133"/>
    </location>
</feature>
<dbReference type="Gene3D" id="1.10.730.10">
    <property type="entry name" value="Isoleucyl-tRNA Synthetase, Domain 1"/>
    <property type="match status" value="1"/>
</dbReference>
<dbReference type="Proteomes" id="UP000426246">
    <property type="component" value="Chromosome"/>
</dbReference>
<evidence type="ECO:0000259" key="12">
    <source>
        <dbReference type="SMART" id="SM00836"/>
    </source>
</evidence>